<keyword evidence="2 5" id="KW-0812">Transmembrane</keyword>
<dbReference type="Proteomes" id="UP000053617">
    <property type="component" value="Unassembled WGS sequence"/>
</dbReference>
<dbReference type="GeneID" id="25296310"/>
<keyword evidence="7" id="KW-1185">Reference proteome</keyword>
<dbReference type="PANTHER" id="PTHR31465:SF13">
    <property type="entry name" value="RTA1 DOMAIN PROTEIN-RELATED"/>
    <property type="match status" value="1"/>
</dbReference>
<proteinExistence type="predicted"/>
<dbReference type="AlphaFoldDB" id="A0A0D2I8Y3"/>
<evidence type="ECO:0000256" key="3">
    <source>
        <dbReference type="ARBA" id="ARBA00022989"/>
    </source>
</evidence>
<keyword evidence="3 5" id="KW-1133">Transmembrane helix</keyword>
<reference evidence="6 7" key="1">
    <citation type="submission" date="2015-01" db="EMBL/GenBank/DDBJ databases">
        <title>The Genome Sequence of Rhinocladiella mackenzie CBS 650.93.</title>
        <authorList>
            <consortium name="The Broad Institute Genomics Platform"/>
            <person name="Cuomo C."/>
            <person name="de Hoog S."/>
            <person name="Gorbushina A."/>
            <person name="Stielow B."/>
            <person name="Teixiera M."/>
            <person name="Abouelleil A."/>
            <person name="Chapman S.B."/>
            <person name="Priest M."/>
            <person name="Young S.K."/>
            <person name="Wortman J."/>
            <person name="Nusbaum C."/>
            <person name="Birren B."/>
        </authorList>
    </citation>
    <scope>NUCLEOTIDE SEQUENCE [LARGE SCALE GENOMIC DNA]</scope>
    <source>
        <strain evidence="6 7">CBS 650.93</strain>
    </source>
</reference>
<feature type="transmembrane region" description="Helical" evidence="5">
    <location>
        <begin position="61"/>
        <end position="84"/>
    </location>
</feature>
<dbReference type="RefSeq" id="XP_013269435.1">
    <property type="nucleotide sequence ID" value="XM_013413981.1"/>
</dbReference>
<dbReference type="HOGENOM" id="CLU_088296_0_0_1"/>
<organism evidence="6 7">
    <name type="scientific">Rhinocladiella mackenziei CBS 650.93</name>
    <dbReference type="NCBI Taxonomy" id="1442369"/>
    <lineage>
        <taxon>Eukaryota</taxon>
        <taxon>Fungi</taxon>
        <taxon>Dikarya</taxon>
        <taxon>Ascomycota</taxon>
        <taxon>Pezizomycotina</taxon>
        <taxon>Eurotiomycetes</taxon>
        <taxon>Chaetothyriomycetidae</taxon>
        <taxon>Chaetothyriales</taxon>
        <taxon>Herpotrichiellaceae</taxon>
        <taxon>Rhinocladiella</taxon>
    </lineage>
</organism>
<dbReference type="OrthoDB" id="3358017at2759"/>
<name>A0A0D2I8Y3_9EURO</name>
<evidence type="ECO:0000313" key="6">
    <source>
        <dbReference type="EMBL" id="KIX02299.1"/>
    </source>
</evidence>
<evidence type="ECO:0000256" key="2">
    <source>
        <dbReference type="ARBA" id="ARBA00022692"/>
    </source>
</evidence>
<keyword evidence="4 5" id="KW-0472">Membrane</keyword>
<dbReference type="EMBL" id="KN847480">
    <property type="protein sequence ID" value="KIX02299.1"/>
    <property type="molecule type" value="Genomic_DNA"/>
</dbReference>
<dbReference type="GO" id="GO:0016020">
    <property type="term" value="C:membrane"/>
    <property type="evidence" value="ECO:0007669"/>
    <property type="project" value="UniProtKB-SubCell"/>
</dbReference>
<feature type="transmembrane region" description="Helical" evidence="5">
    <location>
        <begin position="96"/>
        <end position="118"/>
    </location>
</feature>
<gene>
    <name evidence="6" type="ORF">Z518_08239</name>
</gene>
<dbReference type="InterPro" id="IPR007568">
    <property type="entry name" value="RTA1"/>
</dbReference>
<dbReference type="Pfam" id="PF04479">
    <property type="entry name" value="RTA1"/>
    <property type="match status" value="1"/>
</dbReference>
<feature type="transmembrane region" description="Helical" evidence="5">
    <location>
        <begin position="20"/>
        <end position="41"/>
    </location>
</feature>
<accession>A0A0D2I8Y3</accession>
<protein>
    <submittedName>
        <fullName evidence="6">Rhinocladiella mackenziei CBS 650.93 unplaced genomic scaffold supercont1.6, whole genome shotgun sequence</fullName>
    </submittedName>
</protein>
<evidence type="ECO:0000256" key="1">
    <source>
        <dbReference type="ARBA" id="ARBA00004141"/>
    </source>
</evidence>
<evidence type="ECO:0000256" key="4">
    <source>
        <dbReference type="ARBA" id="ARBA00023136"/>
    </source>
</evidence>
<evidence type="ECO:0000256" key="5">
    <source>
        <dbReference type="SAM" id="Phobius"/>
    </source>
</evidence>
<dbReference type="VEuPathDB" id="FungiDB:Z518_08239"/>
<feature type="transmembrane region" description="Helical" evidence="5">
    <location>
        <begin position="139"/>
        <end position="163"/>
    </location>
</feature>
<dbReference type="PANTHER" id="PTHR31465">
    <property type="entry name" value="PROTEIN RTA1-RELATED"/>
    <property type="match status" value="1"/>
</dbReference>
<comment type="subcellular location">
    <subcellularLocation>
        <location evidence="1">Membrane</location>
        <topology evidence="1">Multi-pass membrane protein</topology>
    </subcellularLocation>
</comment>
<evidence type="ECO:0000313" key="7">
    <source>
        <dbReference type="Proteomes" id="UP000053617"/>
    </source>
</evidence>
<sequence>MGAGFICREFTAHRHYEDELASAIQGLFYSATPTFTLPLYLTFLRMLTARPTLILIPPSPIFIVVSCFNTAIITCLAQGAATYFNPRASENAISSGLALIKASLFLQLFLNGAFIYILTLVQKRQTARNLSHYQRDRAIAALTLLTMMGMILVCNIFRTVQIFVSPTSSLWTAEVFFWVFDACMLLSFTVVFHVMHPGKFLSVNSGGCNGERRDNEASSNTPLRRI</sequence>
<feature type="transmembrane region" description="Helical" evidence="5">
    <location>
        <begin position="175"/>
        <end position="195"/>
    </location>
</feature>